<comment type="caution">
    <text evidence="1">The sequence shown here is derived from an EMBL/GenBank/DDBJ whole genome shotgun (WGS) entry which is preliminary data.</text>
</comment>
<organism evidence="1 2">
    <name type="scientific">Enterococcus avium</name>
    <name type="common">Streptococcus avium</name>
    <dbReference type="NCBI Taxonomy" id="33945"/>
    <lineage>
        <taxon>Bacteria</taxon>
        <taxon>Bacillati</taxon>
        <taxon>Bacillota</taxon>
        <taxon>Bacilli</taxon>
        <taxon>Lactobacillales</taxon>
        <taxon>Enterococcaceae</taxon>
        <taxon>Enterococcus</taxon>
    </lineage>
</organism>
<dbReference type="Proteomes" id="UP000288388">
    <property type="component" value="Unassembled WGS sequence"/>
</dbReference>
<gene>
    <name evidence="1" type="ORF">EK398_18505</name>
</gene>
<name>A0A2N8PTP2_ENTAV</name>
<accession>A0A2N8PTP2</accession>
<evidence type="ECO:0000313" key="2">
    <source>
        <dbReference type="Proteomes" id="UP000288388"/>
    </source>
</evidence>
<sequence length="224" mass="25665">MKERRLQTPFYCVNSQVLWKDEEAVKNAVLVDQKVSQLGMDAIFTVCSEDVSKVKNVIHRIKLAIDFTDAKPENLKKLREEGAEVIIFDDLETIFNIKNILEIVKELNYSVLVRTEKPFDIPENVLKDIDIIKWNFSDDLTDSTASARLNTEQKEFLETFKQANPHIAVIYGARKNISSNLVLNTLLSGMDGFGELGGYRTTTEKRSEMLHAMNDYKNVLDFIK</sequence>
<dbReference type="RefSeq" id="WP_102873178.1">
    <property type="nucleotide sequence ID" value="NZ_CAXSQU010000013.1"/>
</dbReference>
<dbReference type="AlphaFoldDB" id="A0A2N8PTP2"/>
<protein>
    <submittedName>
        <fullName evidence="1">Uncharacterized protein</fullName>
    </submittedName>
</protein>
<proteinExistence type="predicted"/>
<evidence type="ECO:0000313" key="1">
    <source>
        <dbReference type="EMBL" id="RVU92510.1"/>
    </source>
</evidence>
<dbReference type="EMBL" id="RYZS01000002">
    <property type="protein sequence ID" value="RVU92510.1"/>
    <property type="molecule type" value="Genomic_DNA"/>
</dbReference>
<reference evidence="1 2" key="1">
    <citation type="submission" date="2018-12" db="EMBL/GenBank/DDBJ databases">
        <title>A novel vanA-carrying plasmid in a clinical isolate of Enterococcus avium.</title>
        <authorList>
            <person name="Bernasconi O.J."/>
            <person name="Luzzaro F."/>
            <person name="Endimiani A."/>
        </authorList>
    </citation>
    <scope>NUCLEOTIDE SEQUENCE [LARGE SCALE GENOMIC DNA]</scope>
    <source>
        <strain evidence="1 2">LC0559/18</strain>
    </source>
</reference>